<dbReference type="EMBL" id="CP011371">
    <property type="protein sequence ID" value="AKJ28502.1"/>
    <property type="molecule type" value="Genomic_DNA"/>
</dbReference>
<dbReference type="InterPro" id="IPR037026">
    <property type="entry name" value="Vgr_OB-fold_dom_sf"/>
</dbReference>
<feature type="region of interest" description="Disordered" evidence="2">
    <location>
        <begin position="902"/>
        <end position="926"/>
    </location>
</feature>
<evidence type="ECO:0008006" key="8">
    <source>
        <dbReference type="Google" id="ProtNLM"/>
    </source>
</evidence>
<gene>
    <name evidence="6" type="ORF">AAW51_1811</name>
</gene>
<dbReference type="InterPro" id="IPR006533">
    <property type="entry name" value="T6SS_Vgr_RhsGE"/>
</dbReference>
<dbReference type="InterPro" id="IPR028244">
    <property type="entry name" value="T6SS_Rhs_Vgr_dom"/>
</dbReference>
<reference evidence="6 7" key="1">
    <citation type="submission" date="2015-05" db="EMBL/GenBank/DDBJ databases">
        <authorList>
            <person name="Tang B."/>
            <person name="Yu Y."/>
        </authorList>
    </citation>
    <scope>NUCLEOTIDE SEQUENCE [LARGE SCALE GENOMIC DNA]</scope>
    <source>
        <strain evidence="6 7">DSM 7029</strain>
    </source>
</reference>
<proteinExistence type="inferred from homology"/>
<dbReference type="InterPro" id="IPR006531">
    <property type="entry name" value="Gp5/Vgr_OB"/>
</dbReference>
<evidence type="ECO:0000256" key="2">
    <source>
        <dbReference type="SAM" id="MobiDB-lite"/>
    </source>
</evidence>
<dbReference type="Gene3D" id="2.30.110.50">
    <property type="match status" value="1"/>
</dbReference>
<feature type="compositionally biased region" description="Low complexity" evidence="2">
    <location>
        <begin position="903"/>
        <end position="926"/>
    </location>
</feature>
<feature type="domain" description="Putative type VI secretion system Rhs element associated Vgr" evidence="5">
    <location>
        <begin position="519"/>
        <end position="624"/>
    </location>
</feature>
<evidence type="ECO:0000259" key="3">
    <source>
        <dbReference type="Pfam" id="PF04717"/>
    </source>
</evidence>
<dbReference type="SUPFAM" id="SSF69279">
    <property type="entry name" value="Phage tail proteins"/>
    <property type="match status" value="2"/>
</dbReference>
<evidence type="ECO:0000256" key="1">
    <source>
        <dbReference type="ARBA" id="ARBA00005558"/>
    </source>
</evidence>
<dbReference type="Gene3D" id="3.55.50.10">
    <property type="entry name" value="Baseplate protein-like domains"/>
    <property type="match status" value="1"/>
</dbReference>
<feature type="domain" description="Gp5/Type VI secretion system Vgr protein OB-fold" evidence="3">
    <location>
        <begin position="424"/>
        <end position="486"/>
    </location>
</feature>
<protein>
    <recommendedName>
        <fullName evidence="8">Type VI secretion system tip protein VgrG</fullName>
    </recommendedName>
</protein>
<dbReference type="AlphaFoldDB" id="A0A0G3BGP6"/>
<dbReference type="Pfam" id="PF04717">
    <property type="entry name" value="Phage_base_V"/>
    <property type="match status" value="1"/>
</dbReference>
<dbReference type="SUPFAM" id="SSF69255">
    <property type="entry name" value="gp5 N-terminal domain-like"/>
    <property type="match status" value="1"/>
</dbReference>
<dbReference type="KEGG" id="pbh:AAW51_1811"/>
<dbReference type="Gene3D" id="2.40.50.230">
    <property type="entry name" value="Gp5 N-terminal domain"/>
    <property type="match status" value="1"/>
</dbReference>
<dbReference type="Pfam" id="PF10106">
    <property type="entry name" value="DUF2345"/>
    <property type="match status" value="1"/>
</dbReference>
<dbReference type="NCBIfam" id="TIGR01646">
    <property type="entry name" value="vgr_GE"/>
    <property type="match status" value="1"/>
</dbReference>
<dbReference type="NCBIfam" id="TIGR03361">
    <property type="entry name" value="VI_Rhs_Vgr"/>
    <property type="match status" value="1"/>
</dbReference>
<evidence type="ECO:0000259" key="5">
    <source>
        <dbReference type="Pfam" id="PF13296"/>
    </source>
</evidence>
<comment type="similarity">
    <text evidence="1">Belongs to the VgrG protein family.</text>
</comment>
<sequence length="1055" mass="113362">MSVAAATVEESRASMLPWAEDRAVSRLRALIEGRQHARLLLLSFPNGDAPTAELLVERLHAAESLSRDYRYTVELLSDDANIPLEELQGKLLCVSLVRADGGLRHFTGRVHTFRHVKTDGGLAFYEAVLVPWLFFLTLRQNNRLFHNQTLQQQVQTLLADYGPLPVWEWKVAGEQPQFTMCTQWDETDHNYLHRRLEAAGYVTRYEYSDKGETWVVIDDTRTADPIDGTAPEIRFHSNSGAEDEDAIAQWSPRRQWASGHSAISGFDFKDPTPVHVGLPTVNPQGDIPQLEVHSYEGHYGYKHRAGAEQLARQRMEEIEARGKVYEAQGNCARVMPGRWFKLTDHFGHSGDDAEFLILEAEHEARNNYLQGDDAVAEYKNTFRCQHKAVPWRPGRGFNSKTTLLTVPQTATVVGPEGVGSLHVDEYGRIQVQFHWDRDNSGSCWVRVATNWAGGENGLISHPRVGSEVVVQCLDGNPDHFLVTACVHNQAYMPPWKLPEQRALTGFRSRELTPDGGNSAGGRSNHVLLDDTESGIQVQAKSDHQASQLSLGHITRIEDNTGRRDARGQGFELRTDGHGAVRARQGLLLTTEERLNARAHITDMAETVERLTQGQDLHQSLSEVAKEAQAHQPGDQDAVVKALQAQTTDIKGQGGNPSQGEFPEFQAPHLTLASPAGIQTTTQGSTHVVSTEHNALTSGAHTSVSAGKSLLVSVKDAVRLFAHKAGMKLVAATSNIDITALKDSINLLAKLNITQTANRITITAKEEVVINGGTSFTKWSGSGIVHGTSGPWRVQATGFSHTGPASMGSPSLPQATQLPKGQLDLFHRYVNATGVQRQGVRQGEYTVIDSEGGTHAGQLDANGHASVAGLPMGTAQIVYGKDPRDPWDMGNYFGQPEWPLEPLASSAASTSTAASGGGSASSASASSSATRAGGALTGVAAMAGALSQAAPAVQAGQQAVALAKAVQGGGAQALLAPMAQLGLQQAASRVPGAAAVAQAVGSLTQEGQPQQQMLAALMRPAGLPQADNLPGALPRQPLSTPAVSPALDDLREFAAG</sequence>
<dbReference type="InterPro" id="IPR017847">
    <property type="entry name" value="T6SS_RhsGE_Vgr_subset"/>
</dbReference>
<evidence type="ECO:0000259" key="4">
    <source>
        <dbReference type="Pfam" id="PF10106"/>
    </source>
</evidence>
<dbReference type="Gene3D" id="4.10.220.110">
    <property type="match status" value="1"/>
</dbReference>
<evidence type="ECO:0000313" key="7">
    <source>
        <dbReference type="Proteomes" id="UP000035352"/>
    </source>
</evidence>
<evidence type="ECO:0000313" key="6">
    <source>
        <dbReference type="EMBL" id="AKJ28502.1"/>
    </source>
</evidence>
<dbReference type="InterPro" id="IPR018769">
    <property type="entry name" value="VgrG2_DUF2345"/>
</dbReference>
<dbReference type="Pfam" id="PF13296">
    <property type="entry name" value="T6SS_Vgr"/>
    <property type="match status" value="1"/>
</dbReference>
<name>A0A0G3BGP6_9BURK</name>
<accession>A0A0G3BGP6</accession>
<keyword evidence="7" id="KW-1185">Reference proteome</keyword>
<dbReference type="Pfam" id="PF05954">
    <property type="entry name" value="Phage_GPD"/>
    <property type="match status" value="1"/>
</dbReference>
<dbReference type="Proteomes" id="UP000035352">
    <property type="component" value="Chromosome"/>
</dbReference>
<feature type="region of interest" description="Disordered" evidence="2">
    <location>
        <begin position="1024"/>
        <end position="1046"/>
    </location>
</feature>
<feature type="domain" description="DUF2345" evidence="4">
    <location>
        <begin position="658"/>
        <end position="804"/>
    </location>
</feature>
<dbReference type="PATRIC" id="fig|413882.6.peg.1906"/>
<organism evidence="6 7">
    <name type="scientific">Caldimonas brevitalea</name>
    <dbReference type="NCBI Taxonomy" id="413882"/>
    <lineage>
        <taxon>Bacteria</taxon>
        <taxon>Pseudomonadati</taxon>
        <taxon>Pseudomonadota</taxon>
        <taxon>Betaproteobacteria</taxon>
        <taxon>Burkholderiales</taxon>
        <taxon>Sphaerotilaceae</taxon>
        <taxon>Caldimonas</taxon>
    </lineage>
</organism>
<dbReference type="STRING" id="413882.AAW51_1811"/>